<dbReference type="GO" id="GO:0006814">
    <property type="term" value="P:sodium ion transport"/>
    <property type="evidence" value="ECO:0007669"/>
    <property type="project" value="UniProtKB-KW"/>
</dbReference>
<evidence type="ECO:0000256" key="8">
    <source>
        <dbReference type="ARBA" id="ARBA00023053"/>
    </source>
</evidence>
<accession>A0A8D1BPP8</accession>
<dbReference type="GO" id="GO:0005765">
    <property type="term" value="C:lysosomal membrane"/>
    <property type="evidence" value="ECO:0007669"/>
    <property type="project" value="UniProtKB-SubCell"/>
</dbReference>
<feature type="transmembrane region" description="Helical" evidence="21">
    <location>
        <begin position="54"/>
        <end position="76"/>
    </location>
</feature>
<keyword evidence="10 21" id="KW-0472">Membrane</keyword>
<comment type="catalytic activity">
    <reaction evidence="15">
        <text>L-glutamine(in) + Na(+)(in) = L-glutamine(out) + Na(+)(out)</text>
        <dbReference type="Rhea" id="RHEA:68236"/>
        <dbReference type="ChEBI" id="CHEBI:29101"/>
        <dbReference type="ChEBI" id="CHEBI:58359"/>
    </reaction>
</comment>
<sequence length="587" mass="63613">MAQVSINNDPGEWGLSTDSGERARLLQSPSVDIVPKNEGETSPGGLDRGTTSTLGAVFIVVNACLGAGLLNFPAAFSTAGGVAAGIVLQMAMLVFIISGLVILAYCSQASNERTYQEVVWAVCGKLTGVLCEVAIAVYTFGTCIAFLIIIGDQQDKIIAVMAKEPEGAGGSPWYTDRKFTISLTAFLFILPLSIPREIGFQKYASFLSVVGTWYVTAIIIIKYIWPDKEMTPADILNRPASWIAVFNAMPTICFGFQCHVSSVPVFNSMQRPEVKTWGGVVTAAMVIALAVYMGTGICGFLTFGAAVDPDVLLSYPSEDVAVAVARAFIILSVLTSYPILHFCGRAVVEGLWLRYQGTPVEEDVGRERRRRVLQTLLWFLLTLLLALFIPDIGKVISVIGGLAACFIFVFPAGGQWSVTESSWSPWEPSSSARPQPTPSLWTSCLNQYLPGNTWPLPLHPGPPHRPLGPPESGNTPLYWWDDTWTSFFKDDSGMKPGPTPLDSSNPAPFLLPHPGWAVDSGRRSRVTEEPSPLLHLSNSPCLEVMGEEGHVSKERAQSDFPLQKECGPRAALSTEKPILSRGRAPYP</sequence>
<evidence type="ECO:0000256" key="20">
    <source>
        <dbReference type="SAM" id="MobiDB-lite"/>
    </source>
</evidence>
<evidence type="ECO:0000313" key="23">
    <source>
        <dbReference type="Ensembl" id="ENSSSCP00035048288.1"/>
    </source>
</evidence>
<reference evidence="23" key="1">
    <citation type="submission" date="2025-08" db="UniProtKB">
        <authorList>
            <consortium name="Ensembl"/>
        </authorList>
    </citation>
    <scope>IDENTIFICATION</scope>
</reference>
<dbReference type="PANTHER" id="PTHR22950">
    <property type="entry name" value="AMINO ACID TRANSPORTER"/>
    <property type="match status" value="1"/>
</dbReference>
<comment type="subunit">
    <text evidence="16">Interacts with the mTORC1 complex; this interaction mediates the recruitment of mTORC1 to the lysosome and its subsequent activation.</text>
</comment>
<evidence type="ECO:0000256" key="19">
    <source>
        <dbReference type="ARBA" id="ARBA00045740"/>
    </source>
</evidence>
<evidence type="ECO:0000256" key="5">
    <source>
        <dbReference type="ARBA" id="ARBA00022692"/>
    </source>
</evidence>
<keyword evidence="11" id="KW-0739">Sodium transport</keyword>
<feature type="region of interest" description="Disordered" evidence="20">
    <location>
        <begin position="547"/>
        <end position="587"/>
    </location>
</feature>
<evidence type="ECO:0000256" key="13">
    <source>
        <dbReference type="ARBA" id="ARBA00023273"/>
    </source>
</evidence>
<keyword evidence="8" id="KW-0915">Sodium</keyword>
<dbReference type="Gene3D" id="1.20.1740.10">
    <property type="entry name" value="Amino acid/polyamine transporter I"/>
    <property type="match status" value="1"/>
</dbReference>
<dbReference type="GO" id="GO:0006865">
    <property type="term" value="P:amino acid transport"/>
    <property type="evidence" value="ECO:0007669"/>
    <property type="project" value="UniProtKB-KW"/>
</dbReference>
<keyword evidence="4" id="KW-0813">Transport</keyword>
<name>A0A8D1BPP8_PIG</name>
<comment type="catalytic activity">
    <reaction evidence="14">
        <text>L-asparagine(in) + Na(+)(in) = L-asparagine(out) + Na(+)(out)</text>
        <dbReference type="Rhea" id="RHEA:71383"/>
        <dbReference type="ChEBI" id="CHEBI:29101"/>
        <dbReference type="ChEBI" id="CHEBI:58048"/>
    </reaction>
</comment>
<keyword evidence="7 21" id="KW-1133">Transmembrane helix</keyword>
<evidence type="ECO:0000256" key="18">
    <source>
        <dbReference type="ARBA" id="ARBA00042869"/>
    </source>
</evidence>
<evidence type="ECO:0000313" key="24">
    <source>
        <dbReference type="Proteomes" id="UP000694720"/>
    </source>
</evidence>
<keyword evidence="13" id="KW-0966">Cell projection</keyword>
<dbReference type="Proteomes" id="UP000694720">
    <property type="component" value="Unplaced"/>
</dbReference>
<keyword evidence="5 21" id="KW-0812">Transmembrane</keyword>
<dbReference type="Pfam" id="PF01490">
    <property type="entry name" value="Aa_trans"/>
    <property type="match status" value="1"/>
</dbReference>
<keyword evidence="6" id="KW-0029">Amino-acid transport</keyword>
<keyword evidence="12" id="KW-0458">Lysosome</keyword>
<evidence type="ECO:0000256" key="17">
    <source>
        <dbReference type="ARBA" id="ARBA00039331"/>
    </source>
</evidence>
<evidence type="ECO:0000256" key="9">
    <source>
        <dbReference type="ARBA" id="ARBA00023065"/>
    </source>
</evidence>
<feature type="transmembrane region" description="Helical" evidence="21">
    <location>
        <begin position="278"/>
        <end position="303"/>
    </location>
</feature>
<feature type="domain" description="Amino acid transporter transmembrane" evidence="22">
    <location>
        <begin position="50"/>
        <end position="427"/>
    </location>
</feature>
<feature type="transmembrane region" description="Helical" evidence="21">
    <location>
        <begin position="372"/>
        <end position="389"/>
    </location>
</feature>
<keyword evidence="9" id="KW-0406">Ion transport</keyword>
<evidence type="ECO:0000259" key="22">
    <source>
        <dbReference type="Pfam" id="PF01490"/>
    </source>
</evidence>
<evidence type="ECO:0000256" key="10">
    <source>
        <dbReference type="ARBA" id="ARBA00023136"/>
    </source>
</evidence>
<dbReference type="Ensembl" id="ENSSSCT00035110602.1">
    <property type="protein sequence ID" value="ENSSSCP00035048288.1"/>
    <property type="gene ID" value="ENSSSCG00035080639.1"/>
</dbReference>
<evidence type="ECO:0000256" key="12">
    <source>
        <dbReference type="ARBA" id="ARBA00023228"/>
    </source>
</evidence>
<comment type="similarity">
    <text evidence="3">Belongs to the amino acid/polyamine transporter 2 family.</text>
</comment>
<comment type="subcellular location">
    <subcellularLocation>
        <location evidence="2">Cell projection</location>
        <location evidence="2">Axon</location>
    </subcellularLocation>
    <subcellularLocation>
        <location evidence="1">Lysosome membrane</location>
        <topology evidence="1">Multi-pass membrane protein</topology>
    </subcellularLocation>
</comment>
<evidence type="ECO:0000256" key="2">
    <source>
        <dbReference type="ARBA" id="ARBA00004489"/>
    </source>
</evidence>
<feature type="transmembrane region" description="Helical" evidence="21">
    <location>
        <begin position="206"/>
        <end position="225"/>
    </location>
</feature>
<evidence type="ECO:0000256" key="15">
    <source>
        <dbReference type="ARBA" id="ARBA00034242"/>
    </source>
</evidence>
<organism evidence="23 24">
    <name type="scientific">Sus scrofa</name>
    <name type="common">Pig</name>
    <dbReference type="NCBI Taxonomy" id="9823"/>
    <lineage>
        <taxon>Eukaryota</taxon>
        <taxon>Metazoa</taxon>
        <taxon>Chordata</taxon>
        <taxon>Craniata</taxon>
        <taxon>Vertebrata</taxon>
        <taxon>Euteleostomi</taxon>
        <taxon>Mammalia</taxon>
        <taxon>Eutheria</taxon>
        <taxon>Laurasiatheria</taxon>
        <taxon>Artiodactyla</taxon>
        <taxon>Suina</taxon>
        <taxon>Suidae</taxon>
        <taxon>Sus</taxon>
    </lineage>
</organism>
<comment type="function">
    <text evidence="19">Symporter that selectively cotransports sodium ions and amino acids, such as L-glutamine and L-asparagine from the lysosome into the cytoplasm and may participates in mTORC1 activation. The transport activity requires an acidic lysosomal lumen.</text>
</comment>
<feature type="transmembrane region" description="Helical" evidence="21">
    <location>
        <begin position="82"/>
        <end position="106"/>
    </location>
</feature>
<evidence type="ECO:0000256" key="16">
    <source>
        <dbReference type="ARBA" id="ARBA00038547"/>
    </source>
</evidence>
<dbReference type="FunFam" id="1.20.1740.10:FF:000038">
    <property type="entry name" value="Putative sodium-coupled neutral amino acid transporter 7"/>
    <property type="match status" value="1"/>
</dbReference>
<feature type="compositionally biased region" description="Basic and acidic residues" evidence="20">
    <location>
        <begin position="547"/>
        <end position="557"/>
    </location>
</feature>
<dbReference type="InterPro" id="IPR013057">
    <property type="entry name" value="AA_transpt_TM"/>
</dbReference>
<evidence type="ECO:0000256" key="3">
    <source>
        <dbReference type="ARBA" id="ARBA00008066"/>
    </source>
</evidence>
<dbReference type="AlphaFoldDB" id="A0A8D1BPP8"/>
<evidence type="ECO:0000256" key="21">
    <source>
        <dbReference type="SAM" id="Phobius"/>
    </source>
</evidence>
<feature type="transmembrane region" description="Helical" evidence="21">
    <location>
        <begin position="245"/>
        <end position="266"/>
    </location>
</feature>
<dbReference type="PANTHER" id="PTHR22950:SF192">
    <property type="entry name" value="SODIUM-COUPLED NEUTRAL AMINO ACID TRANSPORTER 7"/>
    <property type="match status" value="1"/>
</dbReference>
<proteinExistence type="inferred from homology"/>
<evidence type="ECO:0000256" key="11">
    <source>
        <dbReference type="ARBA" id="ARBA00023201"/>
    </source>
</evidence>
<evidence type="ECO:0000256" key="6">
    <source>
        <dbReference type="ARBA" id="ARBA00022970"/>
    </source>
</evidence>
<feature type="transmembrane region" description="Helical" evidence="21">
    <location>
        <begin position="118"/>
        <end position="151"/>
    </location>
</feature>
<dbReference type="GO" id="GO:0030424">
    <property type="term" value="C:axon"/>
    <property type="evidence" value="ECO:0007669"/>
    <property type="project" value="UniProtKB-SubCell"/>
</dbReference>
<feature type="transmembrane region" description="Helical" evidence="21">
    <location>
        <begin position="323"/>
        <end position="344"/>
    </location>
</feature>
<evidence type="ECO:0000256" key="7">
    <source>
        <dbReference type="ARBA" id="ARBA00022989"/>
    </source>
</evidence>
<evidence type="ECO:0000256" key="1">
    <source>
        <dbReference type="ARBA" id="ARBA00004155"/>
    </source>
</evidence>
<protein>
    <recommendedName>
        <fullName evidence="17">Sodium-coupled neutral amino acid transporter 7</fullName>
    </recommendedName>
    <alternativeName>
        <fullName evidence="18">Solute carrier family 38 member 7</fullName>
    </alternativeName>
</protein>
<evidence type="ECO:0000256" key="14">
    <source>
        <dbReference type="ARBA" id="ARBA00034241"/>
    </source>
</evidence>
<evidence type="ECO:0000256" key="4">
    <source>
        <dbReference type="ARBA" id="ARBA00022448"/>
    </source>
</evidence>
<feature type="transmembrane region" description="Helical" evidence="21">
    <location>
        <begin position="179"/>
        <end position="194"/>
    </location>
</feature>